<evidence type="ECO:0000259" key="11">
    <source>
        <dbReference type="SMART" id="SM01192"/>
    </source>
</evidence>
<dbReference type="SFLD" id="SFLDS00001">
    <property type="entry name" value="Enolase"/>
    <property type="match status" value="1"/>
</dbReference>
<feature type="binding site" evidence="10">
    <location>
        <position position="309"/>
    </location>
    <ligand>
        <name>Mg(2+)</name>
        <dbReference type="ChEBI" id="CHEBI:18420"/>
    </ligand>
</feature>
<evidence type="ECO:0000256" key="8">
    <source>
        <dbReference type="PIRSR" id="PIRSR001400-1"/>
    </source>
</evidence>
<dbReference type="Ensembl" id="ENSSMAT00000074937.1">
    <property type="protein sequence ID" value="ENSSMAP00000060361.1"/>
    <property type="gene ID" value="ENSSMAG00000020888.2"/>
</dbReference>
<feature type="binding site" evidence="10">
    <location>
        <position position="284"/>
    </location>
    <ligand>
        <name>Mg(2+)</name>
        <dbReference type="ChEBI" id="CHEBI:18420"/>
    </ligand>
</feature>
<evidence type="ECO:0000256" key="10">
    <source>
        <dbReference type="PIRSR" id="PIRSR001400-3"/>
    </source>
</evidence>
<dbReference type="Pfam" id="PF03952">
    <property type="entry name" value="Enolase_N"/>
    <property type="match status" value="1"/>
</dbReference>
<comment type="similarity">
    <text evidence="2">Belongs to the enolase family.</text>
</comment>
<organism evidence="13 14">
    <name type="scientific">Scophthalmus maximus</name>
    <name type="common">Turbot</name>
    <name type="synonym">Psetta maxima</name>
    <dbReference type="NCBI Taxonomy" id="52904"/>
    <lineage>
        <taxon>Eukaryota</taxon>
        <taxon>Metazoa</taxon>
        <taxon>Chordata</taxon>
        <taxon>Craniata</taxon>
        <taxon>Vertebrata</taxon>
        <taxon>Euteleostomi</taxon>
        <taxon>Actinopterygii</taxon>
        <taxon>Neopterygii</taxon>
        <taxon>Teleostei</taxon>
        <taxon>Neoteleostei</taxon>
        <taxon>Acanthomorphata</taxon>
        <taxon>Carangaria</taxon>
        <taxon>Pleuronectiformes</taxon>
        <taxon>Pleuronectoidei</taxon>
        <taxon>Scophthalmidae</taxon>
        <taxon>Scophthalmus</taxon>
    </lineage>
</organism>
<comment type="pathway">
    <text evidence="1">Carbohydrate degradation; glycolysis; pyruvate from D-glyceraldehyde 3-phosphate: step 4/5.</text>
</comment>
<dbReference type="PIRSF" id="PIRSF001400">
    <property type="entry name" value="Enolase"/>
    <property type="match status" value="1"/>
</dbReference>
<dbReference type="NCBIfam" id="TIGR01060">
    <property type="entry name" value="eno"/>
    <property type="match status" value="1"/>
</dbReference>
<reference evidence="13" key="1">
    <citation type="submission" date="2023-05" db="EMBL/GenBank/DDBJ databases">
        <title>High-quality long-read genome of Scophthalmus maximus.</title>
        <authorList>
            <person name="Lien S."/>
            <person name="Martinez P."/>
        </authorList>
    </citation>
    <scope>NUCLEOTIDE SEQUENCE [LARGE SCALE GENOMIC DNA]</scope>
</reference>
<feature type="binding site" evidence="9">
    <location>
        <position position="158"/>
    </location>
    <ligand>
        <name>substrate</name>
    </ligand>
</feature>
<dbReference type="InterPro" id="IPR020810">
    <property type="entry name" value="Enolase_C"/>
</dbReference>
<dbReference type="AlphaFoldDB" id="A0A8D3DLF2"/>
<evidence type="ECO:0000256" key="7">
    <source>
        <dbReference type="ARBA" id="ARBA00031125"/>
    </source>
</evidence>
<evidence type="ECO:0000259" key="12">
    <source>
        <dbReference type="SMART" id="SM01193"/>
    </source>
</evidence>
<feature type="binding site" evidence="9">
    <location>
        <position position="385"/>
    </location>
    <ligand>
        <name>substrate</name>
    </ligand>
</feature>
<dbReference type="Gene3D" id="3.30.390.10">
    <property type="entry name" value="Enolase-like, N-terminal domain"/>
    <property type="match status" value="1"/>
</dbReference>
<feature type="binding site" evidence="9">
    <location>
        <position position="284"/>
    </location>
    <ligand>
        <name>substrate</name>
    </ligand>
</feature>
<keyword evidence="6" id="KW-0456">Lyase</keyword>
<dbReference type="PANTHER" id="PTHR11902:SF55">
    <property type="entry name" value="ALPHA-ENOLASE"/>
    <property type="match status" value="1"/>
</dbReference>
<dbReference type="SMART" id="SM01192">
    <property type="entry name" value="Enolase_C"/>
    <property type="match status" value="1"/>
</dbReference>
<feature type="domain" description="Enolase C-terminal TIM barrel" evidence="11">
    <location>
        <begin position="133"/>
        <end position="422"/>
    </location>
</feature>
<reference evidence="13" key="2">
    <citation type="submission" date="2025-08" db="UniProtKB">
        <authorList>
            <consortium name="Ensembl"/>
        </authorList>
    </citation>
    <scope>IDENTIFICATION</scope>
</reference>
<evidence type="ECO:0000256" key="4">
    <source>
        <dbReference type="ARBA" id="ARBA00022842"/>
    </source>
</evidence>
<dbReference type="GO" id="GO:0004634">
    <property type="term" value="F:phosphopyruvate hydratase activity"/>
    <property type="evidence" value="ECO:0007669"/>
    <property type="project" value="UniProtKB-EC"/>
</dbReference>
<dbReference type="InterPro" id="IPR000941">
    <property type="entry name" value="Enolase"/>
</dbReference>
<dbReference type="SMART" id="SM01193">
    <property type="entry name" value="Enolase_N"/>
    <property type="match status" value="1"/>
</dbReference>
<dbReference type="InterPro" id="IPR020811">
    <property type="entry name" value="Enolase_N"/>
</dbReference>
<dbReference type="SFLD" id="SFLDG00178">
    <property type="entry name" value="enolase"/>
    <property type="match status" value="1"/>
</dbReference>
<dbReference type="GeneTree" id="ENSGT00950000182805"/>
<feature type="active site" description="Proton acceptor" evidence="8">
    <location>
        <position position="334"/>
    </location>
</feature>
<accession>A0A8D3DLF2</accession>
<dbReference type="GO" id="GO:0000015">
    <property type="term" value="C:phosphopyruvate hydratase complex"/>
    <property type="evidence" value="ECO:0007669"/>
    <property type="project" value="InterPro"/>
</dbReference>
<dbReference type="Pfam" id="PF00113">
    <property type="entry name" value="Enolase_C"/>
    <property type="match status" value="1"/>
</dbReference>
<keyword evidence="5" id="KW-0324">Glycolysis</keyword>
<dbReference type="PROSITE" id="PS00164">
    <property type="entry name" value="ENOLASE"/>
    <property type="match status" value="1"/>
</dbReference>
<keyword evidence="10" id="KW-0479">Metal-binding</keyword>
<dbReference type="FunFam" id="3.20.20.120:FF:000002">
    <property type="entry name" value="Enolase 1"/>
    <property type="match status" value="1"/>
</dbReference>
<comment type="cofactor">
    <cofactor evidence="10">
        <name>Mg(2+)</name>
        <dbReference type="ChEBI" id="CHEBI:18420"/>
    </cofactor>
    <text evidence="10">Mg(2+) is required for catalysis and for stabilizing the dimer.</text>
</comment>
<evidence type="ECO:0000313" key="13">
    <source>
        <dbReference type="Ensembl" id="ENSSMAP00000060361.1"/>
    </source>
</evidence>
<protein>
    <recommendedName>
        <fullName evidence="3">phosphopyruvate hydratase</fullName>
        <ecNumber evidence="3">4.2.1.11</ecNumber>
    </recommendedName>
    <alternativeName>
        <fullName evidence="7">2-phospho-D-glycerate hydro-lyase</fullName>
    </alternativeName>
</protein>
<evidence type="ECO:0000256" key="6">
    <source>
        <dbReference type="ARBA" id="ARBA00023239"/>
    </source>
</evidence>
<sequence>MSIVKIHAREIFDSRGNPTVEVDLYTDKGLFRAAVPSGASTGIYEALELRDNDKSRYLGKGVSKAVEHINSAIAPALVDQVRKFSSLSLLPSRFSKFGANAILGVSLAVCKAGAAEKGVPLYRHIADLAGNAEVILPVPAFNVINGGSHAGNKLAMQEFMILPIGASTFKEAMRIGAEVYHNLKNVIKKKYGQDATNVGDEGGFAPNILANQEALELVKEAIAKAGYTDEVVIGMDVAASEFHREGKYDLDFKSPDDPSRYITPDELADLYKSFVKDYPVVSIEDPFDQDDWTAWTNFTESTDIQVVGDDLTVTNPSRISKAVEENACNCLLLKVNQIGTVTESMRACKMAQESGWGVMVSHRSGETEDTFIADLVVGLCTGQIKTGAPCRSERLAKYNQILRIEEELGDKARFAGKNFRNPLIE</sequence>
<evidence type="ECO:0000313" key="14">
    <source>
        <dbReference type="Proteomes" id="UP000694558"/>
    </source>
</evidence>
<evidence type="ECO:0000256" key="2">
    <source>
        <dbReference type="ARBA" id="ARBA00009604"/>
    </source>
</evidence>
<dbReference type="EC" id="4.2.1.11" evidence="3"/>
<dbReference type="Gene3D" id="3.20.20.120">
    <property type="entry name" value="Enolase-like C-terminal domain"/>
    <property type="match status" value="1"/>
</dbReference>
<dbReference type="InterPro" id="IPR036849">
    <property type="entry name" value="Enolase-like_C_sf"/>
</dbReference>
<keyword evidence="4 10" id="KW-0460">Magnesium</keyword>
<dbReference type="GO" id="GO:0006096">
    <property type="term" value="P:glycolytic process"/>
    <property type="evidence" value="ECO:0007669"/>
    <property type="project" value="UniProtKB-UniPathway"/>
</dbReference>
<feature type="domain" description="Enolase N-terminal" evidence="12">
    <location>
        <begin position="3"/>
        <end position="125"/>
    </location>
</feature>
<dbReference type="SUPFAM" id="SSF54826">
    <property type="entry name" value="Enolase N-terminal domain-like"/>
    <property type="match status" value="1"/>
</dbReference>
<dbReference type="InterPro" id="IPR020809">
    <property type="entry name" value="Enolase_CS"/>
</dbReference>
<feature type="binding site" evidence="10">
    <location>
        <position position="236"/>
    </location>
    <ligand>
        <name>Mg(2+)</name>
        <dbReference type="ChEBI" id="CHEBI:18420"/>
    </ligand>
</feature>
<evidence type="ECO:0000256" key="1">
    <source>
        <dbReference type="ARBA" id="ARBA00005031"/>
    </source>
</evidence>
<dbReference type="CDD" id="cd03313">
    <property type="entry name" value="enolase"/>
    <property type="match status" value="1"/>
</dbReference>
<dbReference type="InterPro" id="IPR029017">
    <property type="entry name" value="Enolase-like_N"/>
</dbReference>
<feature type="binding site" evidence="9">
    <location>
        <begin position="361"/>
        <end position="364"/>
    </location>
    <ligand>
        <name>substrate</name>
    </ligand>
</feature>
<proteinExistence type="inferred from homology"/>
<name>A0A8D3DLF2_SCOMX</name>
<dbReference type="GO" id="GO:0000287">
    <property type="term" value="F:magnesium ion binding"/>
    <property type="evidence" value="ECO:0007669"/>
    <property type="project" value="InterPro"/>
</dbReference>
<dbReference type="HAMAP" id="MF_00318">
    <property type="entry name" value="Enolase"/>
    <property type="match status" value="1"/>
</dbReference>
<dbReference type="PANTHER" id="PTHR11902">
    <property type="entry name" value="ENOLASE"/>
    <property type="match status" value="1"/>
</dbReference>
<evidence type="ECO:0000256" key="9">
    <source>
        <dbReference type="PIRSR" id="PIRSR001400-2"/>
    </source>
</evidence>
<dbReference type="Proteomes" id="UP000694558">
    <property type="component" value="Chromosome 6"/>
</dbReference>
<feature type="binding site" evidence="9">
    <location>
        <position position="309"/>
    </location>
    <ligand>
        <name>substrate</name>
    </ligand>
</feature>
<dbReference type="PRINTS" id="PR00148">
    <property type="entry name" value="ENOLASE"/>
</dbReference>
<evidence type="ECO:0000256" key="5">
    <source>
        <dbReference type="ARBA" id="ARBA00023152"/>
    </source>
</evidence>
<feature type="binding site" evidence="9">
    <location>
        <position position="149"/>
    </location>
    <ligand>
        <name>substrate</name>
    </ligand>
</feature>
<feature type="active site" description="Proton donor" evidence="8">
    <location>
        <position position="201"/>
    </location>
</feature>
<dbReference type="UniPathway" id="UPA00109">
    <property type="reaction ID" value="UER00187"/>
</dbReference>
<dbReference type="SFLD" id="SFLDF00002">
    <property type="entry name" value="enolase"/>
    <property type="match status" value="1"/>
</dbReference>
<dbReference type="SUPFAM" id="SSF51604">
    <property type="entry name" value="Enolase C-terminal domain-like"/>
    <property type="match status" value="1"/>
</dbReference>
<gene>
    <name evidence="13" type="primary">eno1b</name>
</gene>
<evidence type="ECO:0000256" key="3">
    <source>
        <dbReference type="ARBA" id="ARBA00012058"/>
    </source>
</evidence>